<name>K0S2R7_THAOC</name>
<feature type="non-terminal residue" evidence="2">
    <location>
        <position position="120"/>
    </location>
</feature>
<feature type="region of interest" description="Disordered" evidence="1">
    <location>
        <begin position="35"/>
        <end position="74"/>
    </location>
</feature>
<evidence type="ECO:0000313" key="3">
    <source>
        <dbReference type="Proteomes" id="UP000266841"/>
    </source>
</evidence>
<accession>K0S2R7</accession>
<protein>
    <submittedName>
        <fullName evidence="2">Uncharacterized protein</fullName>
    </submittedName>
</protein>
<feature type="compositionally biased region" description="Basic and acidic residues" evidence="1">
    <location>
        <begin position="35"/>
        <end position="46"/>
    </location>
</feature>
<keyword evidence="3" id="KW-1185">Reference proteome</keyword>
<dbReference type="AlphaFoldDB" id="K0S2R7"/>
<comment type="caution">
    <text evidence="2">The sequence shown here is derived from an EMBL/GenBank/DDBJ whole genome shotgun (WGS) entry which is preliminary data.</text>
</comment>
<feature type="region of interest" description="Disordered" evidence="1">
    <location>
        <begin position="100"/>
        <end position="120"/>
    </location>
</feature>
<dbReference type="EMBL" id="AGNL01034394">
    <property type="protein sequence ID" value="EJK55286.1"/>
    <property type="molecule type" value="Genomic_DNA"/>
</dbReference>
<feature type="region of interest" description="Disordered" evidence="1">
    <location>
        <begin position="1"/>
        <end position="20"/>
    </location>
</feature>
<gene>
    <name evidence="2" type="ORF">THAOC_24995</name>
</gene>
<reference evidence="2 3" key="1">
    <citation type="journal article" date="2012" name="Genome Biol.">
        <title>Genome and low-iron response of an oceanic diatom adapted to chronic iron limitation.</title>
        <authorList>
            <person name="Lommer M."/>
            <person name="Specht M."/>
            <person name="Roy A.S."/>
            <person name="Kraemer L."/>
            <person name="Andreson R."/>
            <person name="Gutowska M.A."/>
            <person name="Wolf J."/>
            <person name="Bergner S.V."/>
            <person name="Schilhabel M.B."/>
            <person name="Klostermeier U.C."/>
            <person name="Beiko R.G."/>
            <person name="Rosenstiel P."/>
            <person name="Hippler M."/>
            <person name="Laroche J."/>
        </authorList>
    </citation>
    <scope>NUCLEOTIDE SEQUENCE [LARGE SCALE GENOMIC DNA]</scope>
    <source>
        <strain evidence="2 3">CCMP1005</strain>
    </source>
</reference>
<evidence type="ECO:0000313" key="2">
    <source>
        <dbReference type="EMBL" id="EJK55286.1"/>
    </source>
</evidence>
<organism evidence="2 3">
    <name type="scientific">Thalassiosira oceanica</name>
    <name type="common">Marine diatom</name>
    <dbReference type="NCBI Taxonomy" id="159749"/>
    <lineage>
        <taxon>Eukaryota</taxon>
        <taxon>Sar</taxon>
        <taxon>Stramenopiles</taxon>
        <taxon>Ochrophyta</taxon>
        <taxon>Bacillariophyta</taxon>
        <taxon>Coscinodiscophyceae</taxon>
        <taxon>Thalassiosirophycidae</taxon>
        <taxon>Thalassiosirales</taxon>
        <taxon>Thalassiosiraceae</taxon>
        <taxon>Thalassiosira</taxon>
    </lineage>
</organism>
<sequence length="120" mass="13860">MQRLENERLRRELAERERLEEERLEAERLAVVKERRRRLEEEEARKAKFSPPFVRVDGSRQPSRGEKKEQGGVLAEDATVVSELTDFRSPDSPAWAETAAFKADDGRGHKIKRSASTRSL</sequence>
<proteinExistence type="predicted"/>
<evidence type="ECO:0000256" key="1">
    <source>
        <dbReference type="SAM" id="MobiDB-lite"/>
    </source>
</evidence>
<dbReference type="Proteomes" id="UP000266841">
    <property type="component" value="Unassembled WGS sequence"/>
</dbReference>
<feature type="compositionally biased region" description="Basic residues" evidence="1">
    <location>
        <begin position="109"/>
        <end position="120"/>
    </location>
</feature>